<feature type="region of interest" description="Disordered" evidence="1">
    <location>
        <begin position="135"/>
        <end position="274"/>
    </location>
</feature>
<reference evidence="2 5" key="1">
    <citation type="submission" date="2017-01" db="EMBL/GenBank/DDBJ databases">
        <title>Complete genome sequence of Haloterrigena daqingensis type strain (JX313T).</title>
        <authorList>
            <person name="Shuang W."/>
        </authorList>
    </citation>
    <scope>NUCLEOTIDE SEQUENCE [LARGE SCALE GENOMIC DNA]</scope>
    <source>
        <strain evidence="2 5">JX313</strain>
    </source>
</reference>
<feature type="region of interest" description="Disordered" evidence="1">
    <location>
        <begin position="378"/>
        <end position="405"/>
    </location>
</feature>
<reference evidence="3 4" key="2">
    <citation type="submission" date="2017-01" db="EMBL/GenBank/DDBJ databases">
        <authorList>
            <person name="Mah S.A."/>
            <person name="Swanson W.J."/>
            <person name="Moy G.W."/>
            <person name="Vacquier V.D."/>
        </authorList>
    </citation>
    <scope>NUCLEOTIDE SEQUENCE [LARGE SCALE GENOMIC DNA]</scope>
    <source>
        <strain evidence="3 4">CGMCC 1.8909</strain>
    </source>
</reference>
<dbReference type="Pfam" id="PF13618">
    <property type="entry name" value="Gluconate_2-dh3"/>
    <property type="match status" value="2"/>
</dbReference>
<keyword evidence="4" id="KW-1185">Reference proteome</keyword>
<sequence>MPDDETGPDGEAKFDFTRRGAMMSGGAFIGASILTRRARAETTDFSLEDVEEAEIEKQGLQFFTLEQAEIVQEMANRIYPSDDNGPGAPEAGVVYFIDRQMNQDWGQGERWYMDGPFPGVEQLELETAVEAADPVGDPTEAEGVGTPPAHAEEAEPDDGEDDETDGDDENGANDENGGNNESDDGDDGDDGDTADSIAFTATDAGIQEVDEGDDDEAEDVADGEDDVEDDEDDTEDTPEEFEEDPDDPDDEETEVAWADEEPAAGQGWQHPMTPADAYTYSIDFVEAYCEEEYDESFVDLEGEEQDDVIQALEDDEVETFEGLEPSDFFLLLRENTLEGMFSDPMYGGNQEMVGWRLKNFPGSPGALGSFREHIEDDEYQEVEEPRSIADDVEEIGLNPDGDHDH</sequence>
<name>A0A1N6YSM9_9EURY</name>
<feature type="compositionally biased region" description="Acidic residues" evidence="1">
    <location>
        <begin position="181"/>
        <end position="193"/>
    </location>
</feature>
<accession>A0A1N6YSM9</accession>
<evidence type="ECO:0000256" key="1">
    <source>
        <dbReference type="SAM" id="MobiDB-lite"/>
    </source>
</evidence>
<dbReference type="AlphaFoldDB" id="A0A1N6YSM9"/>
<organism evidence="3 4">
    <name type="scientific">Natronorubrum daqingense</name>
    <dbReference type="NCBI Taxonomy" id="588898"/>
    <lineage>
        <taxon>Archaea</taxon>
        <taxon>Methanobacteriati</taxon>
        <taxon>Methanobacteriota</taxon>
        <taxon>Stenosarchaea group</taxon>
        <taxon>Halobacteria</taxon>
        <taxon>Halobacteriales</taxon>
        <taxon>Natrialbaceae</taxon>
        <taxon>Natronorubrum</taxon>
    </lineage>
</organism>
<dbReference type="InterPro" id="IPR027056">
    <property type="entry name" value="Gluconate_2DH_su3"/>
</dbReference>
<gene>
    <name evidence="2" type="ORF">BB347_02510</name>
    <name evidence="3" type="ORF">SAMN05421809_0545</name>
</gene>
<dbReference type="Proteomes" id="UP000185687">
    <property type="component" value="Unassembled WGS sequence"/>
</dbReference>
<dbReference type="EMBL" id="CP019327">
    <property type="protein sequence ID" value="APX95574.1"/>
    <property type="molecule type" value="Genomic_DNA"/>
</dbReference>
<dbReference type="Proteomes" id="UP000187321">
    <property type="component" value="Chromosome"/>
</dbReference>
<dbReference type="KEGG" id="hda:BB347_02510"/>
<evidence type="ECO:0000313" key="2">
    <source>
        <dbReference type="EMBL" id="APX95574.1"/>
    </source>
</evidence>
<proteinExistence type="predicted"/>
<evidence type="ECO:0000313" key="4">
    <source>
        <dbReference type="Proteomes" id="UP000185687"/>
    </source>
</evidence>
<protein>
    <submittedName>
        <fullName evidence="3">Gluconate 2-dehydrogenase subunit 3</fullName>
    </submittedName>
</protein>
<evidence type="ECO:0000313" key="5">
    <source>
        <dbReference type="Proteomes" id="UP000187321"/>
    </source>
</evidence>
<dbReference type="EMBL" id="FTNP01000001">
    <property type="protein sequence ID" value="SIR17605.1"/>
    <property type="molecule type" value="Genomic_DNA"/>
</dbReference>
<dbReference type="RefSeq" id="WP_076578719.1">
    <property type="nucleotide sequence ID" value="NZ_CP019327.1"/>
</dbReference>
<dbReference type="OrthoDB" id="261506at2157"/>
<evidence type="ECO:0000313" key="3">
    <source>
        <dbReference type="EMBL" id="SIR17605.1"/>
    </source>
</evidence>
<dbReference type="GeneID" id="30954779"/>
<dbReference type="STRING" id="588898.BB347_02510"/>
<feature type="compositionally biased region" description="Acidic residues" evidence="1">
    <location>
        <begin position="208"/>
        <end position="262"/>
    </location>
</feature>
<feature type="compositionally biased region" description="Acidic residues" evidence="1">
    <location>
        <begin position="154"/>
        <end position="172"/>
    </location>
</feature>